<dbReference type="EMBL" id="BTSX01000002">
    <property type="protein sequence ID" value="GMS86973.1"/>
    <property type="molecule type" value="Genomic_DNA"/>
</dbReference>
<reference evidence="1" key="1">
    <citation type="submission" date="2023-10" db="EMBL/GenBank/DDBJ databases">
        <title>Genome assembly of Pristionchus species.</title>
        <authorList>
            <person name="Yoshida K."/>
            <person name="Sommer R.J."/>
        </authorList>
    </citation>
    <scope>NUCLEOTIDE SEQUENCE</scope>
    <source>
        <strain evidence="1">RS0144</strain>
    </source>
</reference>
<organism evidence="1 2">
    <name type="scientific">Pristionchus entomophagus</name>
    <dbReference type="NCBI Taxonomy" id="358040"/>
    <lineage>
        <taxon>Eukaryota</taxon>
        <taxon>Metazoa</taxon>
        <taxon>Ecdysozoa</taxon>
        <taxon>Nematoda</taxon>
        <taxon>Chromadorea</taxon>
        <taxon>Rhabditida</taxon>
        <taxon>Rhabditina</taxon>
        <taxon>Diplogasteromorpha</taxon>
        <taxon>Diplogasteroidea</taxon>
        <taxon>Neodiplogasteridae</taxon>
        <taxon>Pristionchus</taxon>
    </lineage>
</organism>
<proteinExistence type="predicted"/>
<name>A0AAV5SV21_9BILA</name>
<dbReference type="Proteomes" id="UP001432027">
    <property type="component" value="Unassembled WGS sequence"/>
</dbReference>
<sequence>SFLHEISGLVRCLSITQYGFDGIDQHDNFTKRIMNYFFGKYDFDWAPVISLLFSRKMDTLRIWNRNYPLFLSKKGFNLLKKSLPKKGKKIWFEAGNHTLGEEISYFDNDHSITVTSDWANIKHVSRIDEEQDII</sequence>
<keyword evidence="2" id="KW-1185">Reference proteome</keyword>
<comment type="caution">
    <text evidence="1">The sequence shown here is derived from an EMBL/GenBank/DDBJ whole genome shotgun (WGS) entry which is preliminary data.</text>
</comment>
<dbReference type="AlphaFoldDB" id="A0AAV5SV21"/>
<gene>
    <name evidence="1" type="ORF">PENTCL1PPCAC_9148</name>
</gene>
<evidence type="ECO:0000313" key="2">
    <source>
        <dbReference type="Proteomes" id="UP001432027"/>
    </source>
</evidence>
<accession>A0AAV5SV21</accession>
<feature type="non-terminal residue" evidence="1">
    <location>
        <position position="1"/>
    </location>
</feature>
<evidence type="ECO:0000313" key="1">
    <source>
        <dbReference type="EMBL" id="GMS86973.1"/>
    </source>
</evidence>
<protein>
    <submittedName>
        <fullName evidence="1">Uncharacterized protein</fullName>
    </submittedName>
</protein>